<reference evidence="1 2" key="1">
    <citation type="submission" date="2019-07" db="EMBL/GenBank/DDBJ databases">
        <title>Analysis of the biochemical properties, biological activity and biotechnological potential of siderophores and biosurfactants produced by Antarctic psychrotolerant bacteria.</title>
        <authorList>
            <person name="Styczynski M."/>
            <person name="Krucon T."/>
            <person name="Decewicz P."/>
            <person name="Dziewit L."/>
        </authorList>
    </citation>
    <scope>NUCLEOTIDE SEQUENCE [LARGE SCALE GENOMIC DNA]</scope>
    <source>
        <strain evidence="1 2">ANT_H27</strain>
    </source>
</reference>
<dbReference type="AlphaFoldDB" id="A0A5B0EER8"/>
<protein>
    <submittedName>
        <fullName evidence="1">Uracil-DNA glycosylase</fullName>
    </submittedName>
</protein>
<comment type="caution">
    <text evidence="1">The sequence shown here is derived from an EMBL/GenBank/DDBJ whole genome shotgun (WGS) entry which is preliminary data.</text>
</comment>
<dbReference type="Proteomes" id="UP000323856">
    <property type="component" value="Unassembled WGS sequence"/>
</dbReference>
<dbReference type="OrthoDB" id="3679064at2"/>
<gene>
    <name evidence="1" type="ORF">FQ154_08810</name>
</gene>
<evidence type="ECO:0000313" key="1">
    <source>
        <dbReference type="EMBL" id="KAA0977383.1"/>
    </source>
</evidence>
<proteinExistence type="predicted"/>
<dbReference type="EMBL" id="VOBL01000007">
    <property type="protein sequence ID" value="KAA0977383.1"/>
    <property type="molecule type" value="Genomic_DNA"/>
</dbReference>
<name>A0A5B0EER8_9MICC</name>
<dbReference type="RefSeq" id="WP_007272592.1">
    <property type="nucleotide sequence ID" value="NZ_JBITUG010000003.1"/>
</dbReference>
<sequence>MSQSEYFEEQLSKVEDDSVAELTALCRKLQDQQPGSRVPLIDPVHDVDEARVISLQIAPGPGTSSGFLSLRNDDPTAARLAAVYEAAGLEPRFGIPWNVFPWELPEGGTKLTPDQVKAGIRPLKQLMNIAYRTSAIVAHGTEAKRLVQAWIKAGGDQVINKRGIKIYEVRSTADRAFLGSAEKQQAWFDEMVAAYTDAMARAGLRPAVK</sequence>
<accession>A0A5B0EER8</accession>
<evidence type="ECO:0000313" key="2">
    <source>
        <dbReference type="Proteomes" id="UP000323856"/>
    </source>
</evidence>
<organism evidence="1 2">
    <name type="scientific">Paeniglutamicibacter gangotriensis</name>
    <dbReference type="NCBI Taxonomy" id="254787"/>
    <lineage>
        <taxon>Bacteria</taxon>
        <taxon>Bacillati</taxon>
        <taxon>Actinomycetota</taxon>
        <taxon>Actinomycetes</taxon>
        <taxon>Micrococcales</taxon>
        <taxon>Micrococcaceae</taxon>
        <taxon>Paeniglutamicibacter</taxon>
    </lineage>
</organism>